<name>A0A2S2R8E7_9HEMI</name>
<evidence type="ECO:0000259" key="8">
    <source>
        <dbReference type="Pfam" id="PF00501"/>
    </source>
</evidence>
<gene>
    <name evidence="10" type="primary">ACSF2</name>
    <name evidence="12" type="synonym">LOC112690342</name>
    <name evidence="10" type="ORF">g.157941</name>
</gene>
<evidence type="ECO:0000256" key="5">
    <source>
        <dbReference type="ARBA" id="ARBA00039638"/>
    </source>
</evidence>
<reference evidence="10" key="1">
    <citation type="submission" date="2018-04" db="EMBL/GenBank/DDBJ databases">
        <title>Transcriptome assembly of Sipha flava.</title>
        <authorList>
            <person name="Scully E.D."/>
            <person name="Geib S.M."/>
            <person name="Palmer N.A."/>
            <person name="Koch K."/>
            <person name="Bradshaw J."/>
            <person name="Heng-Moss T."/>
            <person name="Sarath G."/>
        </authorList>
    </citation>
    <scope>NUCLEOTIDE SEQUENCE</scope>
</reference>
<dbReference type="FunFam" id="3.30.300.30:FF:000008">
    <property type="entry name" value="2,3-dihydroxybenzoate-AMP ligase"/>
    <property type="match status" value="1"/>
</dbReference>
<dbReference type="InterPro" id="IPR042099">
    <property type="entry name" value="ANL_N_sf"/>
</dbReference>
<dbReference type="PANTHER" id="PTHR43201:SF5">
    <property type="entry name" value="MEDIUM-CHAIN ACYL-COA LIGASE ACSF2, MITOCHONDRIAL"/>
    <property type="match status" value="1"/>
</dbReference>
<dbReference type="InterPro" id="IPR045851">
    <property type="entry name" value="AMP-bd_C_sf"/>
</dbReference>
<keyword evidence="2" id="KW-0436">Ligase</keyword>
<dbReference type="Proteomes" id="UP000694846">
    <property type="component" value="Unplaced"/>
</dbReference>
<dbReference type="SUPFAM" id="SSF56801">
    <property type="entry name" value="Acetyl-CoA synthetase-like"/>
    <property type="match status" value="1"/>
</dbReference>
<dbReference type="AlphaFoldDB" id="A0A2S2R8E7"/>
<accession>A0A2S2R8E7</accession>
<dbReference type="EMBL" id="GGMS01017086">
    <property type="protein sequence ID" value="MBY86289.1"/>
    <property type="molecule type" value="Transcribed_RNA"/>
</dbReference>
<evidence type="ECO:0000256" key="7">
    <source>
        <dbReference type="ARBA" id="ARBA00048277"/>
    </source>
</evidence>
<evidence type="ECO:0000256" key="6">
    <source>
        <dbReference type="ARBA" id="ARBA00047319"/>
    </source>
</evidence>
<dbReference type="EC" id="6.2.1.2" evidence="4"/>
<dbReference type="PANTHER" id="PTHR43201">
    <property type="entry name" value="ACYL-COA SYNTHETASE"/>
    <property type="match status" value="1"/>
</dbReference>
<dbReference type="Gene3D" id="3.40.50.12780">
    <property type="entry name" value="N-terminal domain of ligase-like"/>
    <property type="match status" value="1"/>
</dbReference>
<comment type="catalytic activity">
    <reaction evidence="6">
        <text>octanoate + ATP + CoA = octanoyl-CoA + AMP + diphosphate</text>
        <dbReference type="Rhea" id="RHEA:33631"/>
        <dbReference type="ChEBI" id="CHEBI:25646"/>
        <dbReference type="ChEBI" id="CHEBI:30616"/>
        <dbReference type="ChEBI" id="CHEBI:33019"/>
        <dbReference type="ChEBI" id="CHEBI:57287"/>
        <dbReference type="ChEBI" id="CHEBI:57386"/>
        <dbReference type="ChEBI" id="CHEBI:456215"/>
    </reaction>
</comment>
<dbReference type="GO" id="GO:0006631">
    <property type="term" value="P:fatty acid metabolic process"/>
    <property type="evidence" value="ECO:0007669"/>
    <property type="project" value="TreeGrafter"/>
</dbReference>
<comment type="similarity">
    <text evidence="1">Belongs to the ATP-dependent AMP-binding enzyme family.</text>
</comment>
<evidence type="ECO:0000313" key="11">
    <source>
        <dbReference type="Proteomes" id="UP000694846"/>
    </source>
</evidence>
<dbReference type="InterPro" id="IPR020845">
    <property type="entry name" value="AMP-binding_CS"/>
</dbReference>
<dbReference type="Gene3D" id="3.30.300.30">
    <property type="match status" value="1"/>
</dbReference>
<evidence type="ECO:0000259" key="9">
    <source>
        <dbReference type="Pfam" id="PF13193"/>
    </source>
</evidence>
<dbReference type="Pfam" id="PF00501">
    <property type="entry name" value="AMP-binding"/>
    <property type="match status" value="1"/>
</dbReference>
<reference evidence="12" key="2">
    <citation type="submission" date="2025-04" db="UniProtKB">
        <authorList>
            <consortium name="RefSeq"/>
        </authorList>
    </citation>
    <scope>IDENTIFICATION</scope>
    <source>
        <tissue evidence="12">Whole body</tissue>
    </source>
</reference>
<evidence type="ECO:0000313" key="12">
    <source>
        <dbReference type="RefSeq" id="XP_025420128.1"/>
    </source>
</evidence>
<protein>
    <recommendedName>
        <fullName evidence="5">Medium-chain acyl-CoA ligase ACSF2, mitochondrial</fullName>
        <ecNumber evidence="4">6.2.1.2</ecNumber>
    </recommendedName>
</protein>
<feature type="domain" description="AMP-dependent synthetase/ligase" evidence="8">
    <location>
        <begin position="55"/>
        <end position="450"/>
    </location>
</feature>
<dbReference type="RefSeq" id="XP_025420128.1">
    <property type="nucleotide sequence ID" value="XM_025564343.1"/>
</dbReference>
<comment type="function">
    <text evidence="3">Acyl-CoA synthases catalyze the initial reaction in fatty acid metabolism, by forming a thioester with CoA. Has some preference toward medium-chain substrates. Plays a role in adipocyte differentiation.</text>
</comment>
<organism evidence="10">
    <name type="scientific">Sipha flava</name>
    <name type="common">yellow sugarcane aphid</name>
    <dbReference type="NCBI Taxonomy" id="143950"/>
    <lineage>
        <taxon>Eukaryota</taxon>
        <taxon>Metazoa</taxon>
        <taxon>Ecdysozoa</taxon>
        <taxon>Arthropoda</taxon>
        <taxon>Hexapoda</taxon>
        <taxon>Insecta</taxon>
        <taxon>Pterygota</taxon>
        <taxon>Neoptera</taxon>
        <taxon>Paraneoptera</taxon>
        <taxon>Hemiptera</taxon>
        <taxon>Sternorrhyncha</taxon>
        <taxon>Aphidomorpha</taxon>
        <taxon>Aphidoidea</taxon>
        <taxon>Aphididae</taxon>
        <taxon>Sipha</taxon>
    </lineage>
</organism>
<dbReference type="GO" id="GO:0031956">
    <property type="term" value="F:medium-chain fatty acid-CoA ligase activity"/>
    <property type="evidence" value="ECO:0007669"/>
    <property type="project" value="UniProtKB-EC"/>
</dbReference>
<dbReference type="OrthoDB" id="10253115at2759"/>
<comment type="catalytic activity">
    <reaction evidence="7">
        <text>a medium-chain fatty acid + ATP + CoA = a medium-chain fatty acyl-CoA + AMP + diphosphate</text>
        <dbReference type="Rhea" id="RHEA:48340"/>
        <dbReference type="ChEBI" id="CHEBI:30616"/>
        <dbReference type="ChEBI" id="CHEBI:33019"/>
        <dbReference type="ChEBI" id="CHEBI:57287"/>
        <dbReference type="ChEBI" id="CHEBI:59558"/>
        <dbReference type="ChEBI" id="CHEBI:90546"/>
        <dbReference type="ChEBI" id="CHEBI:456215"/>
        <dbReference type="EC" id="6.2.1.2"/>
    </reaction>
</comment>
<evidence type="ECO:0000256" key="3">
    <source>
        <dbReference type="ARBA" id="ARBA00037247"/>
    </source>
</evidence>
<keyword evidence="11" id="KW-1185">Reference proteome</keyword>
<evidence type="ECO:0000313" key="10">
    <source>
        <dbReference type="EMBL" id="MBY86289.1"/>
    </source>
</evidence>
<dbReference type="InterPro" id="IPR000873">
    <property type="entry name" value="AMP-dep_synth/lig_dom"/>
</dbReference>
<evidence type="ECO:0000256" key="2">
    <source>
        <dbReference type="ARBA" id="ARBA00022598"/>
    </source>
</evidence>
<sequence>MTNSLFKITRFKGLRDFNRHLIIRVCVRNTHWSKYSYLCGASSDPLKAYTIAGIFDDAVQKTPDRECLVSCHENKRFTFTTMHSEVDKLCKSFNAIGLTHGDRVGVWLPNYAIYYTMILAVARLGLVLVNINPAYQSDELKYSANLVGIKCLVALEKFKSQNYPKILENVDPEIFKQPTNSPIKSKMLPTLETVVFITENHINGAYNLESFLDLGSNTSYSTPNIQPDEGCSIQFTSGTTGRPKAAVLSHFGVINNSYYIMKRFGIRDDTNEENVHKFCCTMPLFHTFGLSAGIIAPIITKSTVYLPTAHFEPKTTVDVLTKEKCTIFFGTPTLYVDIMSVFEKLLPEQQQQQNIKVAITGGAPSSPALMTKFKKMFPDAKLLSVFGMTESSPCTFQNFYDDTDQKILSTVGHVQEHVEAKVVDSNGQMVPFGTPGELLVRGYVVMNGYYNNEEKTKEIIDSNGWLHTGDQFVMYEDGYGNYVGRLKEMIIRGGENIFPKEIEYFFESHPLILHVQVYGVPDQRMGEEICASVIVKEGSAVTESELKAYCKGKIAHFKIPKYIFIEKDEFPKTGSGKVQKYKLTERALKRITSHN</sequence>
<evidence type="ECO:0000256" key="1">
    <source>
        <dbReference type="ARBA" id="ARBA00006432"/>
    </source>
</evidence>
<dbReference type="InterPro" id="IPR025110">
    <property type="entry name" value="AMP-bd_C"/>
</dbReference>
<dbReference type="Pfam" id="PF13193">
    <property type="entry name" value="AMP-binding_C"/>
    <property type="match status" value="1"/>
</dbReference>
<evidence type="ECO:0000256" key="4">
    <source>
        <dbReference type="ARBA" id="ARBA00039009"/>
    </source>
</evidence>
<feature type="domain" description="AMP-binding enzyme C-terminal" evidence="9">
    <location>
        <begin position="501"/>
        <end position="577"/>
    </location>
</feature>
<proteinExistence type="inferred from homology"/>
<dbReference type="PROSITE" id="PS00455">
    <property type="entry name" value="AMP_BINDING"/>
    <property type="match status" value="1"/>
</dbReference>